<dbReference type="EMBL" id="LWDV01000006">
    <property type="protein sequence ID" value="OCL28104.1"/>
    <property type="molecule type" value="Genomic_DNA"/>
</dbReference>
<protein>
    <submittedName>
        <fullName evidence="1">Stage II sporulation protein R</fullName>
    </submittedName>
</protein>
<name>A0A1C0ACL4_9FIRM</name>
<accession>A0A1C0ACL4</accession>
<comment type="caution">
    <text evidence="1">The sequence shown here is derived from an EMBL/GenBank/DDBJ whole genome shotgun (WGS) entry which is preliminary data.</text>
</comment>
<dbReference type="NCBIfam" id="TIGR02837">
    <property type="entry name" value="spore_II_R"/>
    <property type="match status" value="1"/>
</dbReference>
<dbReference type="AlphaFoldDB" id="A0A1C0ACL4"/>
<proteinExistence type="predicted"/>
<dbReference type="OrthoDB" id="9793324at2"/>
<dbReference type="Pfam" id="PF09551">
    <property type="entry name" value="Spore_II_R"/>
    <property type="match status" value="1"/>
</dbReference>
<dbReference type="InterPro" id="IPR014202">
    <property type="entry name" value="Spore_II_R"/>
</dbReference>
<sequence>MKRVRFVVLIVIVIISLFILQVKSSIVLEDKGAFTYGTDDLLRLHIVANSNTLEDQRIKRDIRDEIIKRTSKLFASLNNPFQAKAVVEENLSYIKDIVEDKLAEYNKDYKVHLELGKFQFPTRSYGDKTLAAGEYEALKISLGKGAGENWWCVLFPPLCFVDSMDKLSEDDLKELAANEEYIATEDMDVEFKFKFVEFLEENPTFVKSKLKLFHILETPFPGLNKIFFSTEEGKK</sequence>
<dbReference type="Proteomes" id="UP000093514">
    <property type="component" value="Unassembled WGS sequence"/>
</dbReference>
<dbReference type="RefSeq" id="WP_068715217.1">
    <property type="nucleotide sequence ID" value="NZ_LWDV01000006.1"/>
</dbReference>
<gene>
    <name evidence="1" type="ORF">U472_02620</name>
</gene>
<evidence type="ECO:0000313" key="1">
    <source>
        <dbReference type="EMBL" id="OCL28104.1"/>
    </source>
</evidence>
<organism evidence="1 2">
    <name type="scientific">Orenia metallireducens</name>
    <dbReference type="NCBI Taxonomy" id="1413210"/>
    <lineage>
        <taxon>Bacteria</taxon>
        <taxon>Bacillati</taxon>
        <taxon>Bacillota</taxon>
        <taxon>Clostridia</taxon>
        <taxon>Halanaerobiales</taxon>
        <taxon>Halobacteroidaceae</taxon>
        <taxon>Orenia</taxon>
    </lineage>
</organism>
<reference evidence="1 2" key="2">
    <citation type="submission" date="2016-08" db="EMBL/GenBank/DDBJ databases">
        <title>Orenia metallireducens sp. nov. strain Z6, a Novel Metal-reducing Firmicute from the Deep Subsurface.</title>
        <authorList>
            <person name="Maxim B.I."/>
            <person name="Kenneth K."/>
            <person name="Flynn T.M."/>
            <person name="Oloughlin E.J."/>
            <person name="Locke R.A."/>
            <person name="Weber J.R."/>
            <person name="Egan S.M."/>
            <person name="Mackie R.I."/>
            <person name="Cann I.K."/>
        </authorList>
    </citation>
    <scope>NUCLEOTIDE SEQUENCE [LARGE SCALE GENOMIC DNA]</scope>
    <source>
        <strain evidence="1 2">Z6</strain>
    </source>
</reference>
<evidence type="ECO:0000313" key="2">
    <source>
        <dbReference type="Proteomes" id="UP000093514"/>
    </source>
</evidence>
<keyword evidence="2" id="KW-1185">Reference proteome</keyword>
<reference evidence="2" key="1">
    <citation type="submission" date="2016-07" db="EMBL/GenBank/DDBJ databases">
        <authorList>
            <person name="Florea S."/>
            <person name="Webb J.S."/>
            <person name="Jaromczyk J."/>
            <person name="Schardl C.L."/>
        </authorList>
    </citation>
    <scope>NUCLEOTIDE SEQUENCE [LARGE SCALE GENOMIC DNA]</scope>
    <source>
        <strain evidence="2">Z6</strain>
    </source>
</reference>